<evidence type="ECO:0000313" key="2">
    <source>
        <dbReference type="Proteomes" id="UP000177798"/>
    </source>
</evidence>
<dbReference type="OrthoDB" id="7042322at2759"/>
<name>A0A1D9PRH6_SCLS1</name>
<dbReference type="EMBL" id="CP017814">
    <property type="protein sequence ID" value="APA05325.1"/>
    <property type="molecule type" value="Genomic_DNA"/>
</dbReference>
<dbReference type="RefSeq" id="XP_001589093.1">
    <property type="nucleotide sequence ID" value="XM_001589043.1"/>
</dbReference>
<organism evidence="1 2">
    <name type="scientific">Sclerotinia sclerotiorum (strain ATCC 18683 / 1980 / Ss-1)</name>
    <name type="common">White mold</name>
    <name type="synonym">Whetzelinia sclerotiorum</name>
    <dbReference type="NCBI Taxonomy" id="665079"/>
    <lineage>
        <taxon>Eukaryota</taxon>
        <taxon>Fungi</taxon>
        <taxon>Dikarya</taxon>
        <taxon>Ascomycota</taxon>
        <taxon>Pezizomycotina</taxon>
        <taxon>Leotiomycetes</taxon>
        <taxon>Helotiales</taxon>
        <taxon>Sclerotiniaceae</taxon>
        <taxon>Sclerotinia</taxon>
    </lineage>
</organism>
<proteinExistence type="predicted"/>
<dbReference type="Proteomes" id="UP000177798">
    <property type="component" value="Chromosome 1"/>
</dbReference>
<dbReference type="AlphaFoldDB" id="A0A1D9PRH6"/>
<reference evidence="2" key="1">
    <citation type="journal article" date="2017" name="Genome Biol. Evol.">
        <title>The complete genome sequence of the phytopathogenic fungus Sclerotinia sclerotiorum reveals insights into the genome architecture of broad host range pathogens.</title>
        <authorList>
            <person name="Derbyshire M."/>
            <person name="Denton-Giles M."/>
            <person name="Hegedus D."/>
            <person name="Seifbarghy S."/>
            <person name="Rollins J."/>
            <person name="van Kan J."/>
            <person name="Seidl M.F."/>
            <person name="Faino L."/>
            <person name="Mbengue M."/>
            <person name="Navaud O."/>
            <person name="Raffaele S."/>
            <person name="Hammond-Kosack K."/>
            <person name="Heard S."/>
            <person name="Oliver R."/>
        </authorList>
    </citation>
    <scope>NUCLEOTIDE SEQUENCE [LARGE SCALE GENOMIC DNA]</scope>
    <source>
        <strain evidence="2">ATCC 18683 / 1980 / Ss-1</strain>
    </source>
</reference>
<accession>A0A1D9PRH6</accession>
<gene>
    <name evidence="1" type="ORF">sscle_01g000950</name>
</gene>
<dbReference type="KEGG" id="ssl:SS1G_09726"/>
<evidence type="ECO:0000313" key="1">
    <source>
        <dbReference type="EMBL" id="APA05325.1"/>
    </source>
</evidence>
<dbReference type="VEuPathDB" id="FungiDB:sscle_01g000950"/>
<sequence>MTALSKRGAQNVGTYVGHLPVSLTEVADDSNWIDLSFAENYTIRKEALIP</sequence>
<protein>
    <submittedName>
        <fullName evidence="1">Uncharacterized protein</fullName>
    </submittedName>
</protein>